<keyword evidence="3" id="KW-1185">Reference proteome</keyword>
<reference evidence="2 3" key="1">
    <citation type="submission" date="2019-07" db="EMBL/GenBank/DDBJ databases">
        <title>Draft genome assembly of a fouling barnacle, Amphibalanus amphitrite (Darwin, 1854): The first reference genome for Thecostraca.</title>
        <authorList>
            <person name="Kim W."/>
        </authorList>
    </citation>
    <scope>NUCLEOTIDE SEQUENCE [LARGE SCALE GENOMIC DNA]</scope>
    <source>
        <strain evidence="2">SNU_AA5</strain>
        <tissue evidence="2">Soma without cirri and trophi</tissue>
    </source>
</reference>
<sequence length="202" mass="23195">MLRSLGRPPTAATMSEFRAKDIGLRVQKKLASKISNKAVAKTMLDDATSQILDNLYRLCKNVTGNKKESEKVIKNLIKVVVKVGILNRNEQFDHDEMVLAAKFQRKFQMTCMTIISFYQIDFSYDRSFITKSLLDLKAMLSSLVERHLTDKTLARVEHVFEFFREPTFLDAVFARNSEHRELLGKITKDLNTILEVSEEEAS</sequence>
<evidence type="ECO:0000313" key="2">
    <source>
        <dbReference type="EMBL" id="KAF0309238.1"/>
    </source>
</evidence>
<evidence type="ECO:0000313" key="3">
    <source>
        <dbReference type="Proteomes" id="UP000440578"/>
    </source>
</evidence>
<dbReference type="FunFam" id="1.20.1440.160:FF:000001">
    <property type="entry name" value="Tumor necrosis factor alpha-induced protein 8-like 1"/>
    <property type="match status" value="1"/>
</dbReference>
<name>A0A6A4X2U1_AMPAM</name>
<organism evidence="2 3">
    <name type="scientific">Amphibalanus amphitrite</name>
    <name type="common">Striped barnacle</name>
    <name type="synonym">Balanus amphitrite</name>
    <dbReference type="NCBI Taxonomy" id="1232801"/>
    <lineage>
        <taxon>Eukaryota</taxon>
        <taxon>Metazoa</taxon>
        <taxon>Ecdysozoa</taxon>
        <taxon>Arthropoda</taxon>
        <taxon>Crustacea</taxon>
        <taxon>Multicrustacea</taxon>
        <taxon>Cirripedia</taxon>
        <taxon>Thoracica</taxon>
        <taxon>Thoracicalcarea</taxon>
        <taxon>Balanomorpha</taxon>
        <taxon>Balanoidea</taxon>
        <taxon>Balanidae</taxon>
        <taxon>Amphibalaninae</taxon>
        <taxon>Amphibalanus</taxon>
    </lineage>
</organism>
<dbReference type="PANTHER" id="PTHR12757">
    <property type="entry name" value="TUMOR NECROSIS FACTOR INDUCED PROTEIN"/>
    <property type="match status" value="1"/>
</dbReference>
<proteinExistence type="predicted"/>
<dbReference type="EMBL" id="VIIS01001175">
    <property type="protein sequence ID" value="KAF0301289.1"/>
    <property type="molecule type" value="Genomic_DNA"/>
</dbReference>
<dbReference type="GO" id="GO:0042981">
    <property type="term" value="P:regulation of apoptotic process"/>
    <property type="evidence" value="ECO:0007669"/>
    <property type="project" value="InterPro"/>
</dbReference>
<dbReference type="Pfam" id="PF05527">
    <property type="entry name" value="TNFAIP8"/>
    <property type="match status" value="1"/>
</dbReference>
<dbReference type="EMBL" id="VIIS01000421">
    <property type="protein sequence ID" value="KAF0309238.1"/>
    <property type="molecule type" value="Genomic_DNA"/>
</dbReference>
<dbReference type="PANTHER" id="PTHR12757:SF1">
    <property type="entry name" value="PROTEIN SALIVARY GLANDS MARRED"/>
    <property type="match status" value="1"/>
</dbReference>
<accession>A0A6A4X2U1</accession>
<dbReference type="InterPro" id="IPR038355">
    <property type="entry name" value="TNFAIP8_sf"/>
</dbReference>
<protein>
    <submittedName>
        <fullName evidence="2">Tumor necrosis factor alpha-induced protein 8-like protein</fullName>
    </submittedName>
</protein>
<comment type="caution">
    <text evidence="2">The sequence shown here is derived from an EMBL/GenBank/DDBJ whole genome shotgun (WGS) entry which is preliminary data.</text>
</comment>
<dbReference type="GO" id="GO:0005737">
    <property type="term" value="C:cytoplasm"/>
    <property type="evidence" value="ECO:0007669"/>
    <property type="project" value="TreeGrafter"/>
</dbReference>
<dbReference type="AlphaFoldDB" id="A0A6A4X2U1"/>
<dbReference type="Gene3D" id="1.20.1440.160">
    <property type="entry name" value="Tumor necrosis factor alpha-induced protein 8-like"/>
    <property type="match status" value="1"/>
</dbReference>
<gene>
    <name evidence="2" type="ORF">FJT64_019620</name>
    <name evidence="1" type="ORF">FJT64_026361</name>
</gene>
<dbReference type="InterPro" id="IPR008477">
    <property type="entry name" value="TNFAIP8-like"/>
</dbReference>
<dbReference type="OrthoDB" id="10055976at2759"/>
<evidence type="ECO:0000313" key="1">
    <source>
        <dbReference type="EMBL" id="KAF0301289.1"/>
    </source>
</evidence>
<dbReference type="Proteomes" id="UP000440578">
    <property type="component" value="Unassembled WGS sequence"/>
</dbReference>